<proteinExistence type="predicted"/>
<sequence length="226" mass="24890">MGPGIEYAIFGSLMAANLGLGLYFSVFKKTRERSSNEVFLGSRTLASIPLAMSAIASLISTMGIVGLGAHFYAFGFHYDWSLLATVVVLPVVVYVIVPTLYQLKVTSVFEGGFRGVVWTDSVQCVIMLLAPLTVIVKVVYDLTTTNVRLSPPSSVPIQDYIFNSRDDPQAIEKNNLRVMMRGVKIDIFGALDCNQPAAVDKFVAEAMNIESARSARLWLRHWHPPD</sequence>
<organism evidence="1 2">
    <name type="scientific">Ixodes persulcatus</name>
    <name type="common">Taiga tick</name>
    <dbReference type="NCBI Taxonomy" id="34615"/>
    <lineage>
        <taxon>Eukaryota</taxon>
        <taxon>Metazoa</taxon>
        <taxon>Ecdysozoa</taxon>
        <taxon>Arthropoda</taxon>
        <taxon>Chelicerata</taxon>
        <taxon>Arachnida</taxon>
        <taxon>Acari</taxon>
        <taxon>Parasitiformes</taxon>
        <taxon>Ixodida</taxon>
        <taxon>Ixodoidea</taxon>
        <taxon>Ixodidae</taxon>
        <taxon>Ixodinae</taxon>
        <taxon>Ixodes</taxon>
    </lineage>
</organism>
<evidence type="ECO:0000313" key="1">
    <source>
        <dbReference type="EMBL" id="KAG0417096.1"/>
    </source>
</evidence>
<gene>
    <name evidence="1" type="ORF">HPB47_005887</name>
</gene>
<reference evidence="1 2" key="1">
    <citation type="journal article" date="2020" name="Cell">
        <title>Large-Scale Comparative Analyses of Tick Genomes Elucidate Their Genetic Diversity and Vector Capacities.</title>
        <authorList>
            <consortium name="Tick Genome and Microbiome Consortium (TIGMIC)"/>
            <person name="Jia N."/>
            <person name="Wang J."/>
            <person name="Shi W."/>
            <person name="Du L."/>
            <person name="Sun Y."/>
            <person name="Zhan W."/>
            <person name="Jiang J.F."/>
            <person name="Wang Q."/>
            <person name="Zhang B."/>
            <person name="Ji P."/>
            <person name="Bell-Sakyi L."/>
            <person name="Cui X.M."/>
            <person name="Yuan T.T."/>
            <person name="Jiang B.G."/>
            <person name="Yang W.F."/>
            <person name="Lam T.T."/>
            <person name="Chang Q.C."/>
            <person name="Ding S.J."/>
            <person name="Wang X.J."/>
            <person name="Zhu J.G."/>
            <person name="Ruan X.D."/>
            <person name="Zhao L."/>
            <person name="Wei J.T."/>
            <person name="Ye R.Z."/>
            <person name="Que T.C."/>
            <person name="Du C.H."/>
            <person name="Zhou Y.H."/>
            <person name="Cheng J.X."/>
            <person name="Dai P.F."/>
            <person name="Guo W.B."/>
            <person name="Han X.H."/>
            <person name="Huang E.J."/>
            <person name="Li L.F."/>
            <person name="Wei W."/>
            <person name="Gao Y.C."/>
            <person name="Liu J.Z."/>
            <person name="Shao H.Z."/>
            <person name="Wang X."/>
            <person name="Wang C.C."/>
            <person name="Yang T.C."/>
            <person name="Huo Q.B."/>
            <person name="Li W."/>
            <person name="Chen H.Y."/>
            <person name="Chen S.E."/>
            <person name="Zhou L.G."/>
            <person name="Ni X.B."/>
            <person name="Tian J.H."/>
            <person name="Sheng Y."/>
            <person name="Liu T."/>
            <person name="Pan Y.S."/>
            <person name="Xia L.Y."/>
            <person name="Li J."/>
            <person name="Zhao F."/>
            <person name="Cao W.C."/>
        </authorList>
    </citation>
    <scope>NUCLEOTIDE SEQUENCE [LARGE SCALE GENOMIC DNA]</scope>
    <source>
        <strain evidence="1">Iper-2018</strain>
    </source>
</reference>
<keyword evidence="2" id="KW-1185">Reference proteome</keyword>
<evidence type="ECO:0000313" key="2">
    <source>
        <dbReference type="Proteomes" id="UP000805193"/>
    </source>
</evidence>
<protein>
    <submittedName>
        <fullName evidence="1">Uncharacterized protein</fullName>
    </submittedName>
</protein>
<dbReference type="Proteomes" id="UP000805193">
    <property type="component" value="Unassembled WGS sequence"/>
</dbReference>
<comment type="caution">
    <text evidence="1">The sequence shown here is derived from an EMBL/GenBank/DDBJ whole genome shotgun (WGS) entry which is preliminary data.</text>
</comment>
<dbReference type="EMBL" id="JABSTQ010010884">
    <property type="protein sequence ID" value="KAG0417096.1"/>
    <property type="molecule type" value="Genomic_DNA"/>
</dbReference>
<accession>A0AC60PBQ8</accession>
<name>A0AC60PBQ8_IXOPE</name>